<gene>
    <name evidence="7" type="ORF">L8U60_00795</name>
</gene>
<dbReference type="SUPFAM" id="SSF53474">
    <property type="entry name" value="alpha/beta-Hydrolases"/>
    <property type="match status" value="1"/>
</dbReference>
<dbReference type="RefSeq" id="WP_269964485.1">
    <property type="nucleotide sequence ID" value="NZ_JAKMUS010000001.1"/>
</dbReference>
<dbReference type="InterPro" id="IPR029058">
    <property type="entry name" value="AB_hydrolase_fold"/>
</dbReference>
<evidence type="ECO:0000256" key="1">
    <source>
        <dbReference type="ARBA" id="ARBA00007534"/>
    </source>
</evidence>
<keyword evidence="4" id="KW-1015">Disulfide bond</keyword>
<feature type="signal peptide" evidence="6">
    <location>
        <begin position="1"/>
        <end position="26"/>
    </location>
</feature>
<dbReference type="Proteomes" id="UP001146468">
    <property type="component" value="Unassembled WGS sequence"/>
</dbReference>
<proteinExistence type="inferred from homology"/>
<evidence type="ECO:0000313" key="7">
    <source>
        <dbReference type="EMBL" id="MCZ9293023.1"/>
    </source>
</evidence>
<keyword evidence="5" id="KW-0472">Membrane</keyword>
<dbReference type="Pfam" id="PF01083">
    <property type="entry name" value="Cutinase"/>
    <property type="match status" value="1"/>
</dbReference>
<dbReference type="AlphaFoldDB" id="A0A9X3LUH4"/>
<dbReference type="PANTHER" id="PTHR33630:SF9">
    <property type="entry name" value="CUTINASE 4"/>
    <property type="match status" value="1"/>
</dbReference>
<keyword evidence="6" id="KW-0732">Signal</keyword>
<evidence type="ECO:0000256" key="5">
    <source>
        <dbReference type="SAM" id="Phobius"/>
    </source>
</evidence>
<comment type="similarity">
    <text evidence="1">Belongs to the cutinase family.</text>
</comment>
<organism evidence="7 8">
    <name type="scientific">Corynebacterium meitnerae</name>
    <dbReference type="NCBI Taxonomy" id="2913498"/>
    <lineage>
        <taxon>Bacteria</taxon>
        <taxon>Bacillati</taxon>
        <taxon>Actinomycetota</taxon>
        <taxon>Actinomycetes</taxon>
        <taxon>Mycobacteriales</taxon>
        <taxon>Corynebacteriaceae</taxon>
        <taxon>Corynebacterium</taxon>
    </lineage>
</organism>
<evidence type="ECO:0000256" key="2">
    <source>
        <dbReference type="ARBA" id="ARBA00022487"/>
    </source>
</evidence>
<evidence type="ECO:0000313" key="8">
    <source>
        <dbReference type="Proteomes" id="UP001146468"/>
    </source>
</evidence>
<evidence type="ECO:0000256" key="6">
    <source>
        <dbReference type="SAM" id="SignalP"/>
    </source>
</evidence>
<reference evidence="7" key="1">
    <citation type="submission" date="2022-02" db="EMBL/GenBank/DDBJ databases">
        <title>Corynebacterium sp. from urogenital microbiome.</title>
        <authorList>
            <person name="Cappelli E.A."/>
            <person name="Ribeiro T.G."/>
            <person name="Peixe L."/>
        </authorList>
    </citation>
    <scope>NUCLEOTIDE SEQUENCE</scope>
    <source>
        <strain evidence="7">C8Ua_172</strain>
    </source>
</reference>
<keyword evidence="2" id="KW-0719">Serine esterase</keyword>
<dbReference type="InterPro" id="IPR000675">
    <property type="entry name" value="Cutinase/axe"/>
</dbReference>
<keyword evidence="5" id="KW-1133">Transmembrane helix</keyword>
<evidence type="ECO:0000256" key="4">
    <source>
        <dbReference type="ARBA" id="ARBA00023157"/>
    </source>
</evidence>
<keyword evidence="8" id="KW-1185">Reference proteome</keyword>
<accession>A0A9X3LUH4</accession>
<dbReference type="EMBL" id="JAKMUS010000001">
    <property type="protein sequence ID" value="MCZ9293023.1"/>
    <property type="molecule type" value="Genomic_DNA"/>
</dbReference>
<dbReference type="GO" id="GO:0052689">
    <property type="term" value="F:carboxylic ester hydrolase activity"/>
    <property type="evidence" value="ECO:0007669"/>
    <property type="project" value="UniProtKB-KW"/>
</dbReference>
<name>A0A9X3LUH4_9CORY</name>
<keyword evidence="5" id="KW-0812">Transmembrane</keyword>
<dbReference type="PANTHER" id="PTHR33630">
    <property type="entry name" value="CUTINASE RV1984C-RELATED-RELATED"/>
    <property type="match status" value="1"/>
</dbReference>
<dbReference type="SMART" id="SM01110">
    <property type="entry name" value="Cutinase"/>
    <property type="match status" value="1"/>
</dbReference>
<keyword evidence="3" id="KW-0378">Hydrolase</keyword>
<feature type="chain" id="PRO_5040837824" evidence="6">
    <location>
        <begin position="27"/>
        <end position="438"/>
    </location>
</feature>
<dbReference type="Gene3D" id="3.40.50.1820">
    <property type="entry name" value="alpha/beta hydrolase"/>
    <property type="match status" value="1"/>
</dbReference>
<protein>
    <submittedName>
        <fullName evidence="7">Cutinase family protein</fullName>
    </submittedName>
</protein>
<evidence type="ECO:0000256" key="3">
    <source>
        <dbReference type="ARBA" id="ARBA00022801"/>
    </source>
</evidence>
<comment type="caution">
    <text evidence="7">The sequence shown here is derived from an EMBL/GenBank/DDBJ whole genome shotgun (WGS) entry which is preliminary data.</text>
</comment>
<sequence>MKKRTAFTAVNSAVALMASLVAVAQAEPETPDTPEAASACPAVNIVVAAGSFESTANDSPEDIRGFAHGVNFAAELQNAFPRQVTAWQVPYPSSVSVLGSALDARTLEERAHGYLPYGASRAEGVRMATEHMAELAARCPDVKFLVAGYSQGASVAGDTVTAVGRGTVPGVTSDSILGTYLLADPGRSPLGTETVSLANGAEGIRSVTGEVFIPLDQGTPPAHYEGLTGPRASTAFTSFGDRVLSICHPSDPACSTAPGRLPQRVGDALNELEKSPDHEQAVKAGLTDPKVLGVMFLISLPLFVLMLLGIFSPIPKLVASAAGLSGLNDGQRAALRALATELSVVGGVTQAFHQEQSSKAGEAVSPIVWDVDKLSTDAGSSQSSRLSSVAVSQLLKGHHHVPYFTQGGQKPYTIGGKVVDQWIHDDMQARIEAVTQQP</sequence>
<feature type="transmembrane region" description="Helical" evidence="5">
    <location>
        <begin position="291"/>
        <end position="311"/>
    </location>
</feature>